<dbReference type="Proteomes" id="UP000034292">
    <property type="component" value="Unassembled WGS sequence"/>
</dbReference>
<proteinExistence type="inferred from homology"/>
<evidence type="ECO:0000313" key="5">
    <source>
        <dbReference type="EMBL" id="KKR78307.1"/>
    </source>
</evidence>
<accession>A0A0G0WSF2</accession>
<evidence type="ECO:0000256" key="2">
    <source>
        <dbReference type="ARBA" id="ARBA00022553"/>
    </source>
</evidence>
<dbReference type="AlphaFoldDB" id="A0A0G0WSF2"/>
<evidence type="ECO:0000256" key="1">
    <source>
        <dbReference type="ARBA" id="ARBA00022450"/>
    </source>
</evidence>
<name>A0A0G0WSF2_9BACT</name>
<comment type="similarity">
    <text evidence="3">Belongs to the acyl carrier protein (ACP) family.</text>
</comment>
<sequence>MTDTEILEEIKAIIEKQFGIEHENIEEDMELDQDLNITDLEIDDLISAIEYKYDIKIPEEKAADLVKVSDLVAYVYENINKTI</sequence>
<keyword evidence="3" id="KW-0275">Fatty acid biosynthesis</keyword>
<comment type="PTM">
    <text evidence="3">4'-phosphopantetheine is transferred from CoA to a specific serine of apo-ACP by AcpS. This modification is essential for activity because fatty acids are bound in thioester linkage to the sulfhydryl of the prosthetic group.</text>
</comment>
<dbReference type="InterPro" id="IPR003231">
    <property type="entry name" value="ACP"/>
</dbReference>
<dbReference type="GO" id="GO:0000036">
    <property type="term" value="F:acyl carrier activity"/>
    <property type="evidence" value="ECO:0007669"/>
    <property type="project" value="UniProtKB-UniRule"/>
</dbReference>
<evidence type="ECO:0000256" key="3">
    <source>
        <dbReference type="HAMAP-Rule" id="MF_01217"/>
    </source>
</evidence>
<keyword evidence="3" id="KW-0963">Cytoplasm</keyword>
<comment type="function">
    <text evidence="3">Carrier of the growing fatty acid chain in fatty acid biosynthesis.</text>
</comment>
<protein>
    <recommendedName>
        <fullName evidence="3">Acyl carrier protein</fullName>
        <shortName evidence="3">ACP</shortName>
    </recommendedName>
</protein>
<organism evidence="5 6">
    <name type="scientific">Candidatus Curtissbacteria bacterium GW2011_GWA1_40_9</name>
    <dbReference type="NCBI Taxonomy" id="1618408"/>
    <lineage>
        <taxon>Bacteria</taxon>
        <taxon>Candidatus Curtissiibacteriota</taxon>
    </lineage>
</organism>
<keyword evidence="3" id="KW-0443">Lipid metabolism</keyword>
<reference evidence="5 6" key="1">
    <citation type="journal article" date="2015" name="Nature">
        <title>rRNA introns, odd ribosomes, and small enigmatic genomes across a large radiation of phyla.</title>
        <authorList>
            <person name="Brown C.T."/>
            <person name="Hug L.A."/>
            <person name="Thomas B.C."/>
            <person name="Sharon I."/>
            <person name="Castelle C.J."/>
            <person name="Singh A."/>
            <person name="Wilkins M.J."/>
            <person name="Williams K.H."/>
            <person name="Banfield J.F."/>
        </authorList>
    </citation>
    <scope>NUCLEOTIDE SEQUENCE [LARGE SCALE GENOMIC DNA]</scope>
</reference>
<dbReference type="InterPro" id="IPR036736">
    <property type="entry name" value="ACP-like_sf"/>
</dbReference>
<keyword evidence="1 3" id="KW-0596">Phosphopantetheine</keyword>
<comment type="pathway">
    <text evidence="3">Lipid metabolism; fatty acid biosynthesis.</text>
</comment>
<keyword evidence="2 3" id="KW-0597">Phosphoprotein</keyword>
<dbReference type="EMBL" id="LBZV01000001">
    <property type="protein sequence ID" value="KKR78307.1"/>
    <property type="molecule type" value="Genomic_DNA"/>
</dbReference>
<keyword evidence="3" id="KW-0276">Fatty acid metabolism</keyword>
<evidence type="ECO:0000259" key="4">
    <source>
        <dbReference type="PROSITE" id="PS50075"/>
    </source>
</evidence>
<comment type="caution">
    <text evidence="3">Lacks conserved residue(s) required for the propagation of feature annotation.</text>
</comment>
<gene>
    <name evidence="3" type="primary">acpP</name>
    <name evidence="5" type="ORF">UU23_C0001G0071</name>
</gene>
<comment type="caution">
    <text evidence="5">The sequence shown here is derived from an EMBL/GenBank/DDBJ whole genome shotgun (WGS) entry which is preliminary data.</text>
</comment>
<dbReference type="UniPathway" id="UPA00094"/>
<dbReference type="InterPro" id="IPR009081">
    <property type="entry name" value="PP-bd_ACP"/>
</dbReference>
<evidence type="ECO:0000313" key="6">
    <source>
        <dbReference type="Proteomes" id="UP000034292"/>
    </source>
</evidence>
<dbReference type="Gene3D" id="1.10.1200.10">
    <property type="entry name" value="ACP-like"/>
    <property type="match status" value="1"/>
</dbReference>
<feature type="domain" description="Carrier" evidence="4">
    <location>
        <begin position="1"/>
        <end position="79"/>
    </location>
</feature>
<comment type="subcellular location">
    <subcellularLocation>
        <location evidence="3">Cytoplasm</location>
    </subcellularLocation>
</comment>
<dbReference type="HAMAP" id="MF_01217">
    <property type="entry name" value="Acyl_carrier"/>
    <property type="match status" value="1"/>
</dbReference>
<dbReference type="PROSITE" id="PS50075">
    <property type="entry name" value="CARRIER"/>
    <property type="match status" value="1"/>
</dbReference>
<keyword evidence="3" id="KW-0444">Lipid biosynthesis</keyword>
<dbReference type="GO" id="GO:0005737">
    <property type="term" value="C:cytoplasm"/>
    <property type="evidence" value="ECO:0007669"/>
    <property type="project" value="UniProtKB-SubCell"/>
</dbReference>
<dbReference type="STRING" id="1618408.UU23_C0001G0071"/>
<dbReference type="SUPFAM" id="SSF47336">
    <property type="entry name" value="ACP-like"/>
    <property type="match status" value="1"/>
</dbReference>
<dbReference type="Pfam" id="PF00550">
    <property type="entry name" value="PP-binding"/>
    <property type="match status" value="1"/>
</dbReference>